<comment type="pathway">
    <text evidence="3 7">Carbohydrate degradation; pentose phosphate pathway; D-ribulose 5-phosphate from D-glucose 6-phosphate (oxidative stage): step 2/3.</text>
</comment>
<keyword evidence="10" id="KW-1185">Reference proteome</keyword>
<dbReference type="InterPro" id="IPR037171">
    <property type="entry name" value="NagB/RpiA_transferase-like"/>
</dbReference>
<evidence type="ECO:0000256" key="5">
    <source>
        <dbReference type="ARBA" id="ARBA00013198"/>
    </source>
</evidence>
<name>A0ABY4E0W5_9NEIS</name>
<dbReference type="GO" id="GO:0017057">
    <property type="term" value="F:6-phosphogluconolactonase activity"/>
    <property type="evidence" value="ECO:0007669"/>
    <property type="project" value="UniProtKB-EC"/>
</dbReference>
<dbReference type="EC" id="3.1.1.31" evidence="5 7"/>
<accession>A0ABY4E0W5</accession>
<protein>
    <recommendedName>
        <fullName evidence="6 7">6-phosphogluconolactonase</fullName>
        <shortName evidence="7">6PGL</shortName>
        <ecNumber evidence="5 7">3.1.1.31</ecNumber>
    </recommendedName>
</protein>
<gene>
    <name evidence="7 9" type="primary">pgl</name>
    <name evidence="9" type="ORF">LVJ82_18390</name>
</gene>
<dbReference type="EMBL" id="CP091511">
    <property type="protein sequence ID" value="UOO89386.1"/>
    <property type="molecule type" value="Genomic_DNA"/>
</dbReference>
<dbReference type="InterPro" id="IPR039104">
    <property type="entry name" value="6PGL"/>
</dbReference>
<evidence type="ECO:0000313" key="10">
    <source>
        <dbReference type="Proteomes" id="UP000832011"/>
    </source>
</evidence>
<evidence type="ECO:0000256" key="2">
    <source>
        <dbReference type="ARBA" id="ARBA00002681"/>
    </source>
</evidence>
<evidence type="ECO:0000256" key="3">
    <source>
        <dbReference type="ARBA" id="ARBA00004961"/>
    </source>
</evidence>
<evidence type="ECO:0000256" key="7">
    <source>
        <dbReference type="RuleBase" id="RU365095"/>
    </source>
</evidence>
<dbReference type="Gene3D" id="3.40.50.1360">
    <property type="match status" value="1"/>
</dbReference>
<evidence type="ECO:0000256" key="4">
    <source>
        <dbReference type="ARBA" id="ARBA00010662"/>
    </source>
</evidence>
<dbReference type="Pfam" id="PF01182">
    <property type="entry name" value="Glucosamine_iso"/>
    <property type="match status" value="1"/>
</dbReference>
<organism evidence="9 10">
    <name type="scientific">Vitreoscilla massiliensis</name>
    <dbReference type="NCBI Taxonomy" id="1689272"/>
    <lineage>
        <taxon>Bacteria</taxon>
        <taxon>Pseudomonadati</taxon>
        <taxon>Pseudomonadota</taxon>
        <taxon>Betaproteobacteria</taxon>
        <taxon>Neisseriales</taxon>
        <taxon>Neisseriaceae</taxon>
        <taxon>Vitreoscilla</taxon>
    </lineage>
</organism>
<dbReference type="PANTHER" id="PTHR11054">
    <property type="entry name" value="6-PHOSPHOGLUCONOLACTONASE"/>
    <property type="match status" value="1"/>
</dbReference>
<dbReference type="RefSeq" id="WP_058357083.1">
    <property type="nucleotide sequence ID" value="NZ_CABKVG010000010.1"/>
</dbReference>
<dbReference type="PANTHER" id="PTHR11054:SF0">
    <property type="entry name" value="6-PHOSPHOGLUCONOLACTONASE"/>
    <property type="match status" value="1"/>
</dbReference>
<comment type="function">
    <text evidence="2 7">Hydrolysis of 6-phosphogluconolactone to 6-phosphogluconate.</text>
</comment>
<keyword evidence="7 9" id="KW-0378">Hydrolase</keyword>
<dbReference type="CDD" id="cd01400">
    <property type="entry name" value="6PGL"/>
    <property type="match status" value="1"/>
</dbReference>
<evidence type="ECO:0000256" key="1">
    <source>
        <dbReference type="ARBA" id="ARBA00000832"/>
    </source>
</evidence>
<dbReference type="InterPro" id="IPR006148">
    <property type="entry name" value="Glc/Gal-6P_isomerase"/>
</dbReference>
<dbReference type="InterPro" id="IPR005900">
    <property type="entry name" value="6-phosphogluconolactonase_DevB"/>
</dbReference>
<comment type="similarity">
    <text evidence="4 7">Belongs to the glucosamine/galactosamine-6-phosphate isomerase family. 6-phosphogluconolactonase subfamily.</text>
</comment>
<evidence type="ECO:0000256" key="6">
    <source>
        <dbReference type="ARBA" id="ARBA00020337"/>
    </source>
</evidence>
<reference evidence="9 10" key="1">
    <citation type="journal article" date="2022" name="Res Sq">
        <title>Evolution of multicellular longitudinally dividing oral cavity symbionts (Neisseriaceae).</title>
        <authorList>
            <person name="Nyongesa S."/>
            <person name="Weber P."/>
            <person name="Bernet E."/>
            <person name="Pullido F."/>
            <person name="Nieckarz M."/>
            <person name="Delaby M."/>
            <person name="Nieves C."/>
            <person name="Viehboeck T."/>
            <person name="Krause N."/>
            <person name="Rivera-Millot A."/>
            <person name="Nakamura A."/>
            <person name="Vischer N."/>
            <person name="VanNieuwenhze M."/>
            <person name="Brun Y."/>
            <person name="Cava F."/>
            <person name="Bulgheresi S."/>
            <person name="Veyrier F."/>
        </authorList>
    </citation>
    <scope>NUCLEOTIDE SEQUENCE [LARGE SCALE GENOMIC DNA]</scope>
    <source>
        <strain evidence="9 10">SN4</strain>
    </source>
</reference>
<dbReference type="SUPFAM" id="SSF100950">
    <property type="entry name" value="NagB/RpiA/CoA transferase-like"/>
    <property type="match status" value="1"/>
</dbReference>
<evidence type="ECO:0000313" key="9">
    <source>
        <dbReference type="EMBL" id="UOO89386.1"/>
    </source>
</evidence>
<proteinExistence type="inferred from homology"/>
<dbReference type="NCBIfam" id="TIGR01198">
    <property type="entry name" value="pgl"/>
    <property type="match status" value="1"/>
</dbReference>
<dbReference type="Proteomes" id="UP000832011">
    <property type="component" value="Chromosome"/>
</dbReference>
<comment type="catalytic activity">
    <reaction evidence="1 7">
        <text>6-phospho-D-glucono-1,5-lactone + H2O = 6-phospho-D-gluconate + H(+)</text>
        <dbReference type="Rhea" id="RHEA:12556"/>
        <dbReference type="ChEBI" id="CHEBI:15377"/>
        <dbReference type="ChEBI" id="CHEBI:15378"/>
        <dbReference type="ChEBI" id="CHEBI:57955"/>
        <dbReference type="ChEBI" id="CHEBI:58759"/>
        <dbReference type="EC" id="3.1.1.31"/>
    </reaction>
</comment>
<evidence type="ECO:0000259" key="8">
    <source>
        <dbReference type="Pfam" id="PF01182"/>
    </source>
</evidence>
<sequence>MKKPDKKHLEKWHEFATEAEFNLALASALISQLRDLLSRQNHVLLAVSGGKSPRALMQTLSTADLDWSRVTIQWVDERLLSRGHVNSNSVLIETNLLQHHAAQAQWQPLLPVINPNDAPRELTETERMTVLQAALQAYQRPDVVVLGMGEDGHTASLFAHAEQLAAGIDLDNATPLLLLQPPAAPYWRISMTLAAIVSAKSIYIAAFGAPKRKVLQQAAQQADVNLPISLVLHHSQGIPVHVYC</sequence>
<feature type="domain" description="Glucosamine/galactosamine-6-phosphate isomerase" evidence="8">
    <location>
        <begin position="18"/>
        <end position="234"/>
    </location>
</feature>